<dbReference type="InterPro" id="IPR032675">
    <property type="entry name" value="LRR_dom_sf"/>
</dbReference>
<dbReference type="SUPFAM" id="SSF52047">
    <property type="entry name" value="RNI-like"/>
    <property type="match status" value="1"/>
</dbReference>
<evidence type="ECO:0000313" key="1">
    <source>
        <dbReference type="EMBL" id="SPQ25339.1"/>
    </source>
</evidence>
<reference evidence="1 2" key="1">
    <citation type="submission" date="2018-04" db="EMBL/GenBank/DDBJ databases">
        <authorList>
            <person name="Huttner S."/>
            <person name="Dainat J."/>
        </authorList>
    </citation>
    <scope>NUCLEOTIDE SEQUENCE [LARGE SCALE GENOMIC DNA]</scope>
</reference>
<protein>
    <submittedName>
        <fullName evidence="1">C38ea5e5-528b-4208-887f-1ab3167f4af5</fullName>
    </submittedName>
</protein>
<sequence length="443" mass="49875">MTSSSAARRGLADMPVELVRHICTFLHPPCFTAPPQCRGQRGEKVSLSRLSKACRRLRDIVQPFVFHCFPELDQTSLVRLARAVIARPDLAQHMKVIGVYDLGGLPDGEKRFVEEASLHLRLPDGEKRFVEEAILNLGLTAVARRWNTSNEGQYRHLPLELVLLHAPNLEHLRIPLEYEWDPHKIRQLLAGTGRPAWLTKLRSLDIGHHFFKDERFTVSAAAPRALLQAAPNLEALCLPTPNCVGGGGGGVFPQPMRRLRRLYFKCNCFVDPALLADMLEDAPGLEVVALHWDARAFVLLGDRTVADAWDALARRRDSLREIRLDVLKSTSLGWGTGAGIRCFLSGMFPPGIREVTFWRLDGLAMRAAMQMFAKVVALGRYPKLVKVTLAPSELTDRWGLNEWTNFEAWTQVRAELEEKFAKGGVTFEIKRDSPYWTASYLPD</sequence>
<dbReference type="CDD" id="cd09917">
    <property type="entry name" value="F-box_SF"/>
    <property type="match status" value="1"/>
</dbReference>
<proteinExistence type="predicted"/>
<dbReference type="Proteomes" id="UP000289323">
    <property type="component" value="Unassembled WGS sequence"/>
</dbReference>
<accession>A0A446BSC0</accession>
<name>A0A446BSC0_9PEZI</name>
<dbReference type="AlphaFoldDB" id="A0A446BSC0"/>
<dbReference type="Gene3D" id="3.80.10.10">
    <property type="entry name" value="Ribonuclease Inhibitor"/>
    <property type="match status" value="1"/>
</dbReference>
<dbReference type="EMBL" id="OUUZ01000015">
    <property type="protein sequence ID" value="SPQ25339.1"/>
    <property type="molecule type" value="Genomic_DNA"/>
</dbReference>
<organism evidence="1 2">
    <name type="scientific">Thermothielavioides terrestris</name>
    <dbReference type="NCBI Taxonomy" id="2587410"/>
    <lineage>
        <taxon>Eukaryota</taxon>
        <taxon>Fungi</taxon>
        <taxon>Dikarya</taxon>
        <taxon>Ascomycota</taxon>
        <taxon>Pezizomycotina</taxon>
        <taxon>Sordariomycetes</taxon>
        <taxon>Sordariomycetidae</taxon>
        <taxon>Sordariales</taxon>
        <taxon>Chaetomiaceae</taxon>
        <taxon>Thermothielavioides</taxon>
    </lineage>
</organism>
<evidence type="ECO:0000313" key="2">
    <source>
        <dbReference type="Proteomes" id="UP000289323"/>
    </source>
</evidence>
<gene>
    <name evidence="1" type="ORF">TT172_LOCUS7758</name>
</gene>